<dbReference type="InParanoid" id="A2DTV6"/>
<reference evidence="1" key="1">
    <citation type="submission" date="2006-10" db="EMBL/GenBank/DDBJ databases">
        <authorList>
            <person name="Amadeo P."/>
            <person name="Zhao Q."/>
            <person name="Wortman J."/>
            <person name="Fraser-Liggett C."/>
            <person name="Carlton J."/>
        </authorList>
    </citation>
    <scope>NUCLEOTIDE SEQUENCE</scope>
    <source>
        <strain evidence="1">G3</strain>
    </source>
</reference>
<evidence type="ECO:0008006" key="3">
    <source>
        <dbReference type="Google" id="ProtNLM"/>
    </source>
</evidence>
<dbReference type="RefSeq" id="XP_001328326.1">
    <property type="nucleotide sequence ID" value="XM_001328291.1"/>
</dbReference>
<reference evidence="1" key="2">
    <citation type="journal article" date="2007" name="Science">
        <title>Draft genome sequence of the sexually transmitted pathogen Trichomonas vaginalis.</title>
        <authorList>
            <person name="Carlton J.M."/>
            <person name="Hirt R.P."/>
            <person name="Silva J.C."/>
            <person name="Delcher A.L."/>
            <person name="Schatz M."/>
            <person name="Zhao Q."/>
            <person name="Wortman J.R."/>
            <person name="Bidwell S.L."/>
            <person name="Alsmark U.C.M."/>
            <person name="Besteiro S."/>
            <person name="Sicheritz-Ponten T."/>
            <person name="Noel C.J."/>
            <person name="Dacks J.B."/>
            <person name="Foster P.G."/>
            <person name="Simillion C."/>
            <person name="Van de Peer Y."/>
            <person name="Miranda-Saavedra D."/>
            <person name="Barton G.J."/>
            <person name="Westrop G.D."/>
            <person name="Mueller S."/>
            <person name="Dessi D."/>
            <person name="Fiori P.L."/>
            <person name="Ren Q."/>
            <person name="Paulsen I."/>
            <person name="Zhang H."/>
            <person name="Bastida-Corcuera F.D."/>
            <person name="Simoes-Barbosa A."/>
            <person name="Brown M.T."/>
            <person name="Hayes R.D."/>
            <person name="Mukherjee M."/>
            <person name="Okumura C.Y."/>
            <person name="Schneider R."/>
            <person name="Smith A.J."/>
            <person name="Vanacova S."/>
            <person name="Villalvazo M."/>
            <person name="Haas B.J."/>
            <person name="Pertea M."/>
            <person name="Feldblyum T.V."/>
            <person name="Utterback T.R."/>
            <person name="Shu C.L."/>
            <person name="Osoegawa K."/>
            <person name="de Jong P.J."/>
            <person name="Hrdy I."/>
            <person name="Horvathova L."/>
            <person name="Zubacova Z."/>
            <person name="Dolezal P."/>
            <person name="Malik S.B."/>
            <person name="Logsdon J.M. Jr."/>
            <person name="Henze K."/>
            <person name="Gupta A."/>
            <person name="Wang C.C."/>
            <person name="Dunne R.L."/>
            <person name="Upcroft J.A."/>
            <person name="Upcroft P."/>
            <person name="White O."/>
            <person name="Salzberg S.L."/>
            <person name="Tang P."/>
            <person name="Chiu C.-H."/>
            <person name="Lee Y.-S."/>
            <person name="Embley T.M."/>
            <person name="Coombs G.H."/>
            <person name="Mottram J.C."/>
            <person name="Tachezy J."/>
            <person name="Fraser-Liggett C.M."/>
            <person name="Johnson P.J."/>
        </authorList>
    </citation>
    <scope>NUCLEOTIDE SEQUENCE [LARGE SCALE GENOMIC DNA]</scope>
    <source>
        <strain evidence="1">G3</strain>
    </source>
</reference>
<protein>
    <recommendedName>
        <fullName evidence="3">TPR Domain containing protein</fullName>
    </recommendedName>
</protein>
<dbReference type="SMR" id="A2DTV6"/>
<gene>
    <name evidence="1" type="ORF">TVAG_464910</name>
</gene>
<dbReference type="Gene3D" id="1.25.40.10">
    <property type="entry name" value="Tetratricopeptide repeat domain"/>
    <property type="match status" value="1"/>
</dbReference>
<evidence type="ECO:0000313" key="2">
    <source>
        <dbReference type="Proteomes" id="UP000001542"/>
    </source>
</evidence>
<dbReference type="EMBL" id="DS113246">
    <property type="protein sequence ID" value="EAY16103.1"/>
    <property type="molecule type" value="Genomic_DNA"/>
</dbReference>
<dbReference type="KEGG" id="tva:4774117"/>
<dbReference type="Proteomes" id="UP000001542">
    <property type="component" value="Unassembled WGS sequence"/>
</dbReference>
<proteinExistence type="predicted"/>
<name>A2DTV6_TRIV3</name>
<accession>A2DTV6</accession>
<dbReference type="VEuPathDB" id="TrichDB:TVAG_464910"/>
<evidence type="ECO:0000313" key="1">
    <source>
        <dbReference type="EMBL" id="EAY16103.1"/>
    </source>
</evidence>
<dbReference type="VEuPathDB" id="TrichDB:TVAGG3_0719380"/>
<dbReference type="AlphaFoldDB" id="A2DTV6"/>
<sequence length="350" mass="40591">MAYLNCAIINKYHLKEIGIWPERNENHIKALFKTPLLPDQTKGCWEEGYKKETPYIWYQILFKYMNKDPTWVDLVKREDKQNPKLLKALLNEEKLEGNVRDPMSKDQAVLVSNTLLSPVIIRVPGFLGDLYKVVRNRPINTRAPKNIAALLYGIDELDPQWKSKSEKCLNEARELMRNRKFKQAISKLSEAKTYYNRSIYPSMHIEKSGIPFAILSNRAQSAFQVGRYDLAHLDARIALSLNPKIPHIYKILPSIADKYHCPKSKEYLSEIASQATQEHTDEEWEELAKKAIGRLGMKALIGERVGFSTQLIERETKRVLEDMFEPISFKPNEFELLPWLTETDIEQGVI</sequence>
<organism evidence="1 2">
    <name type="scientific">Trichomonas vaginalis (strain ATCC PRA-98 / G3)</name>
    <dbReference type="NCBI Taxonomy" id="412133"/>
    <lineage>
        <taxon>Eukaryota</taxon>
        <taxon>Metamonada</taxon>
        <taxon>Parabasalia</taxon>
        <taxon>Trichomonadida</taxon>
        <taxon>Trichomonadidae</taxon>
        <taxon>Trichomonas</taxon>
    </lineage>
</organism>
<dbReference type="SUPFAM" id="SSF48452">
    <property type="entry name" value="TPR-like"/>
    <property type="match status" value="1"/>
</dbReference>
<dbReference type="InterPro" id="IPR011990">
    <property type="entry name" value="TPR-like_helical_dom_sf"/>
</dbReference>
<keyword evidence="2" id="KW-1185">Reference proteome</keyword>